<dbReference type="InterPro" id="IPR013328">
    <property type="entry name" value="6PGD_dom2"/>
</dbReference>
<dbReference type="InterPro" id="IPR036291">
    <property type="entry name" value="NAD(P)-bd_dom_sf"/>
</dbReference>
<evidence type="ECO:0000313" key="5">
    <source>
        <dbReference type="Proteomes" id="UP000538670"/>
    </source>
</evidence>
<dbReference type="Proteomes" id="UP000538670">
    <property type="component" value="Unassembled WGS sequence"/>
</dbReference>
<dbReference type="SUPFAM" id="SSF48179">
    <property type="entry name" value="6-phosphogluconate dehydrogenase C-terminal domain-like"/>
    <property type="match status" value="1"/>
</dbReference>
<feature type="domain" description="Mannitol dehydrogenase C-terminal" evidence="3">
    <location>
        <begin position="274"/>
        <end position="432"/>
    </location>
</feature>
<dbReference type="PANTHER" id="PTHR43362:SF1">
    <property type="entry name" value="MANNITOL DEHYDROGENASE 2-RELATED"/>
    <property type="match status" value="1"/>
</dbReference>
<dbReference type="PANTHER" id="PTHR43362">
    <property type="entry name" value="MANNITOL DEHYDROGENASE DSF1-RELATED"/>
    <property type="match status" value="1"/>
</dbReference>
<evidence type="ECO:0000313" key="4">
    <source>
        <dbReference type="EMBL" id="MBB3878429.1"/>
    </source>
</evidence>
<gene>
    <name evidence="4" type="ORF">GGR48_000842</name>
</gene>
<dbReference type="AlphaFoldDB" id="A0A7W6F1Y7"/>
<evidence type="ECO:0000256" key="1">
    <source>
        <dbReference type="ARBA" id="ARBA00023002"/>
    </source>
</evidence>
<dbReference type="InterPro" id="IPR050988">
    <property type="entry name" value="Mannitol_DH/Oxidoreductase"/>
</dbReference>
<name>A0A7W6F1Y7_9SPHN</name>
<reference evidence="4 5" key="1">
    <citation type="submission" date="2020-08" db="EMBL/GenBank/DDBJ databases">
        <title>Genomic Encyclopedia of Type Strains, Phase IV (KMG-IV): sequencing the most valuable type-strain genomes for metagenomic binning, comparative biology and taxonomic classification.</title>
        <authorList>
            <person name="Goeker M."/>
        </authorList>
    </citation>
    <scope>NUCLEOTIDE SEQUENCE [LARGE SCALE GENOMIC DNA]</scope>
    <source>
        <strain evidence="4 5">DSM 19512</strain>
    </source>
</reference>
<sequence length="461" mass="49680">MRLSSATLAQLRPDVARPAYDRAAQATGIVHLGIGAFHRAHQAVFTDDAMAAGDRDWAITGVSLRSPQVRDTMVPQDGLYSVTTRGGPSGDEIRIIGAVRDVIVAPENPGALAATLAAASTRIVTLTVTEKGYLRGPDGRLDLDAAHRGQTIYTILATAMRARRLSGIGGLTILSCDNLADNGRVLGELLQTYCERHAPEEAAWFARECACPSTMVDRIVPATQESDYASAAERLGLRDEAAVVTEPFRQWVIEDRFATPRPGWDRVEAEMVDDVRPYETAKLRMLNGAHSALAYLGLAAGHSYVHQAVADPALFPLVERLMRVEAARTIAAALGQDLDAYADALLARFRNTALPHRLAQIAMDGSQKIGQRWLESLTVNRARGQDCPATLTALAAWIIHVRGDNGPVDDPMAEQLNAIWGKAGRESIAAALFGAGGLFASHWTASEQDLQVLTDLIAARR</sequence>
<evidence type="ECO:0000259" key="3">
    <source>
        <dbReference type="Pfam" id="PF08125"/>
    </source>
</evidence>
<keyword evidence="1 4" id="KW-0560">Oxidoreductase</keyword>
<dbReference type="Gene3D" id="3.40.50.720">
    <property type="entry name" value="NAD(P)-binding Rossmann-like Domain"/>
    <property type="match status" value="1"/>
</dbReference>
<dbReference type="Pfam" id="PF01232">
    <property type="entry name" value="Mannitol_dh"/>
    <property type="match status" value="1"/>
</dbReference>
<dbReference type="Gene3D" id="1.10.1040.10">
    <property type="entry name" value="N-(1-d-carboxylethyl)-l-norvaline Dehydrogenase, domain 2"/>
    <property type="match status" value="1"/>
</dbReference>
<dbReference type="GO" id="GO:0008866">
    <property type="term" value="F:fructuronate reductase activity"/>
    <property type="evidence" value="ECO:0007669"/>
    <property type="project" value="UniProtKB-EC"/>
</dbReference>
<dbReference type="Pfam" id="PF08125">
    <property type="entry name" value="Mannitol_dh_C"/>
    <property type="match status" value="1"/>
</dbReference>
<dbReference type="RefSeq" id="WP_183950642.1">
    <property type="nucleotide sequence ID" value="NZ_JACIDH010000002.1"/>
</dbReference>
<dbReference type="EC" id="1.1.1.57" evidence="4"/>
<proteinExistence type="predicted"/>
<dbReference type="InterPro" id="IPR008927">
    <property type="entry name" value="6-PGluconate_DH-like_C_sf"/>
</dbReference>
<dbReference type="InterPro" id="IPR013131">
    <property type="entry name" value="Mannitol_DH_N"/>
</dbReference>
<keyword evidence="5" id="KW-1185">Reference proteome</keyword>
<dbReference type="PRINTS" id="PR00084">
    <property type="entry name" value="MTLDHDRGNASE"/>
</dbReference>
<organism evidence="4 5">
    <name type="scientific">Sphingomonas pseudosanguinis</name>
    <dbReference type="NCBI Taxonomy" id="413712"/>
    <lineage>
        <taxon>Bacteria</taxon>
        <taxon>Pseudomonadati</taxon>
        <taxon>Pseudomonadota</taxon>
        <taxon>Alphaproteobacteria</taxon>
        <taxon>Sphingomonadales</taxon>
        <taxon>Sphingomonadaceae</taxon>
        <taxon>Sphingomonas</taxon>
    </lineage>
</organism>
<evidence type="ECO:0000259" key="2">
    <source>
        <dbReference type="Pfam" id="PF01232"/>
    </source>
</evidence>
<dbReference type="SUPFAM" id="SSF51735">
    <property type="entry name" value="NAD(P)-binding Rossmann-fold domains"/>
    <property type="match status" value="1"/>
</dbReference>
<dbReference type="InterPro" id="IPR013118">
    <property type="entry name" value="Mannitol_DH_C"/>
</dbReference>
<accession>A0A7W6F1Y7</accession>
<dbReference type="InterPro" id="IPR000669">
    <property type="entry name" value="Mannitol_DH"/>
</dbReference>
<protein>
    <submittedName>
        <fullName evidence="4">Fructuronate reductase</fullName>
        <ecNumber evidence="4">1.1.1.57</ecNumber>
    </submittedName>
</protein>
<feature type="domain" description="Mannitol dehydrogenase N-terminal" evidence="2">
    <location>
        <begin position="28"/>
        <end position="265"/>
    </location>
</feature>
<dbReference type="EMBL" id="JACIDH010000002">
    <property type="protein sequence ID" value="MBB3878429.1"/>
    <property type="molecule type" value="Genomic_DNA"/>
</dbReference>
<comment type="caution">
    <text evidence="4">The sequence shown here is derived from an EMBL/GenBank/DDBJ whole genome shotgun (WGS) entry which is preliminary data.</text>
</comment>